<sequence>MKKFITFIILFKLVTIITCLDPPRCGYGSIYSSHTDIEPMGEYVDWWIYEHFNKGGAFYTDSNLKTKEKKVLELPDFNMRDKTTSSPITNTYDQIKNSDFSSIAYNDNYGKSLGGSQDSGGSAHAKGFFIWNEAGGIHVIHSIPETPQKSDHFFLDTSTDLYMQHSICITLKKEELDVIPKYLIYTNPMISLMNTKIFGPKSLSKINSDSLSKFNAININKNTVPINNISTIKTFTEMDTIIEDNFITNSILPKEIKILQWAQLALHIKGNLEFTSDNSFKSMHYYKSNINTFGEYFVQTAIESINSRIISTRNVNFAPMNNIEIIWQYIGKQYSDFSKWISQTMTSDNGFPKIDNIYSITYRLNYPFLNTKPKRSASKDHSKLMYGISDDGSQKILCLGDLNWQFVQDSRGGGAFCMKDVGYLVDYMKRHVSWMRKGIKDSELKIGIPHSTVGTIIDFSWISEQLSKEKLSEPMGFEILVSPNSLHPLSERLIEREESNFITDKAPLLISSDQNNNYWVEEISIDIFHSIADKVFVCKQLECTYESTIKSNIVSKLKLEVESSKDLNLQFKTPSLIISVDSLTKSYYFSSRLADKIFSYAKVPNGKIYLIETEKTLNDFQFDFSVIPYKTNCGFIKKDDTFSFEFHPKCIDQLTFCLYQYFKVVINPEIGTTLLDGYYDQTTFYNGITDVLKKIIPTVPDNIDRCVAPKPPGSSDPSTTTDTNNIMRTSSMNDLDDSD</sequence>
<dbReference type="PANTHER" id="PTHR10858">
    <property type="entry name" value="DEOXYRIBONUCLEASE II"/>
    <property type="match status" value="1"/>
</dbReference>
<feature type="signal peptide" evidence="4">
    <location>
        <begin position="1"/>
        <end position="19"/>
    </location>
</feature>
<reference evidence="5 6" key="1">
    <citation type="submission" date="2023-11" db="EMBL/GenBank/DDBJ databases">
        <title>Dfirmibasis_genome.</title>
        <authorList>
            <person name="Edelbroek B."/>
            <person name="Kjellin J."/>
            <person name="Jerlstrom-Hultqvist J."/>
            <person name="Soderbom F."/>
        </authorList>
    </citation>
    <scope>NUCLEOTIDE SEQUENCE [LARGE SCALE GENOMIC DNA]</scope>
    <source>
        <strain evidence="5 6">TNS-C-14</strain>
    </source>
</reference>
<dbReference type="Pfam" id="PF03265">
    <property type="entry name" value="DNase_II"/>
    <property type="match status" value="2"/>
</dbReference>
<dbReference type="InterPro" id="IPR004947">
    <property type="entry name" value="DNase_II"/>
</dbReference>
<dbReference type="AlphaFoldDB" id="A0AAN7YVI2"/>
<feature type="chain" id="PRO_5042968775" description="DNase I-like protein" evidence="4">
    <location>
        <begin position="20"/>
        <end position="739"/>
    </location>
</feature>
<evidence type="ECO:0000313" key="5">
    <source>
        <dbReference type="EMBL" id="KAK5579861.1"/>
    </source>
</evidence>
<comment type="similarity">
    <text evidence="1">Belongs to the DNase II family.</text>
</comment>
<organism evidence="5 6">
    <name type="scientific">Dictyostelium firmibasis</name>
    <dbReference type="NCBI Taxonomy" id="79012"/>
    <lineage>
        <taxon>Eukaryota</taxon>
        <taxon>Amoebozoa</taxon>
        <taxon>Evosea</taxon>
        <taxon>Eumycetozoa</taxon>
        <taxon>Dictyostelia</taxon>
        <taxon>Dictyosteliales</taxon>
        <taxon>Dictyosteliaceae</taxon>
        <taxon>Dictyostelium</taxon>
    </lineage>
</organism>
<evidence type="ECO:0000313" key="6">
    <source>
        <dbReference type="Proteomes" id="UP001344447"/>
    </source>
</evidence>
<feature type="compositionally biased region" description="Polar residues" evidence="3">
    <location>
        <begin position="724"/>
        <end position="733"/>
    </location>
</feature>
<accession>A0AAN7YVI2</accession>
<keyword evidence="4" id="KW-0732">Signal</keyword>
<evidence type="ECO:0000256" key="2">
    <source>
        <dbReference type="ARBA" id="ARBA00022801"/>
    </source>
</evidence>
<evidence type="ECO:0000256" key="3">
    <source>
        <dbReference type="SAM" id="MobiDB-lite"/>
    </source>
</evidence>
<proteinExistence type="inferred from homology"/>
<name>A0AAN7YVI2_9MYCE</name>
<gene>
    <name evidence="5" type="ORF">RB653_009549</name>
</gene>
<dbReference type="GO" id="GO:0004531">
    <property type="term" value="F:deoxyribonuclease II activity"/>
    <property type="evidence" value="ECO:0007669"/>
    <property type="project" value="InterPro"/>
</dbReference>
<keyword evidence="2" id="KW-0378">Hydrolase</keyword>
<dbReference type="EMBL" id="JAVFKY010000003">
    <property type="protein sequence ID" value="KAK5579861.1"/>
    <property type="molecule type" value="Genomic_DNA"/>
</dbReference>
<protein>
    <recommendedName>
        <fullName evidence="7">DNase I-like protein</fullName>
    </recommendedName>
</protein>
<dbReference type="PANTHER" id="PTHR10858:SF22">
    <property type="entry name" value="DEOXYRIBONUCLEASE II-RELATED"/>
    <property type="match status" value="1"/>
</dbReference>
<keyword evidence="6" id="KW-1185">Reference proteome</keyword>
<evidence type="ECO:0000256" key="1">
    <source>
        <dbReference type="ARBA" id="ARBA00007527"/>
    </source>
</evidence>
<feature type="region of interest" description="Disordered" evidence="3">
    <location>
        <begin position="708"/>
        <end position="739"/>
    </location>
</feature>
<comment type="caution">
    <text evidence="5">The sequence shown here is derived from an EMBL/GenBank/DDBJ whole genome shotgun (WGS) entry which is preliminary data.</text>
</comment>
<dbReference type="Proteomes" id="UP001344447">
    <property type="component" value="Unassembled WGS sequence"/>
</dbReference>
<evidence type="ECO:0008006" key="7">
    <source>
        <dbReference type="Google" id="ProtNLM"/>
    </source>
</evidence>
<evidence type="ECO:0000256" key="4">
    <source>
        <dbReference type="SAM" id="SignalP"/>
    </source>
</evidence>